<feature type="domain" description="tRNA(Ile)-lysidine/2-thiocytidine synthase N-terminal" evidence="2">
    <location>
        <begin position="25"/>
        <end position="193"/>
    </location>
</feature>
<name>A0A285PR60_9FIRM</name>
<accession>A0A285PR60</accession>
<sequence>MKLQKLLSLTRQAIDEYGMIQENDKIAVGISGGKDSLTLLYALSCLRKFYPHKFDIVAVTVDLGFDNLNLDGIRKFCKERDVEYHVIKTQIAEVVFHIREESNPCSLCAKMRKGALNDAVKELGCNKVAYAHHKDDLLESMMMSFLFEGRIHTFAPVTYLDRSGITVIRPLLFLYEGDVKGFVKEYQLPVVKSPCPVDGSTKREDVKNLIGEINHQYPGAKARMIRAVLDDVVNVDKIHERKEQ</sequence>
<dbReference type="GO" id="GO:0008033">
    <property type="term" value="P:tRNA processing"/>
    <property type="evidence" value="ECO:0007669"/>
    <property type="project" value="InterPro"/>
</dbReference>
<gene>
    <name evidence="3" type="ORF">EHLA_1372</name>
</gene>
<dbReference type="PIRSF" id="PIRSF004976">
    <property type="entry name" value="ATPase_YdaO"/>
    <property type="match status" value="1"/>
</dbReference>
<dbReference type="InterPro" id="IPR014729">
    <property type="entry name" value="Rossmann-like_a/b/a_fold"/>
</dbReference>
<protein>
    <submittedName>
        <fullName evidence="3">2-thiocytidine tRNA biosynthesis protein, TtcA</fullName>
    </submittedName>
</protein>
<keyword evidence="1" id="KW-0808">Transferase</keyword>
<dbReference type="RefSeq" id="WP_096239958.1">
    <property type="nucleotide sequence ID" value="NZ_LT907978.1"/>
</dbReference>
<dbReference type="Gene3D" id="3.40.50.620">
    <property type="entry name" value="HUPs"/>
    <property type="match status" value="1"/>
</dbReference>
<dbReference type="STRING" id="39488.ERS852450_01844"/>
<evidence type="ECO:0000259" key="2">
    <source>
        <dbReference type="Pfam" id="PF01171"/>
    </source>
</evidence>
<organism evidence="3 4">
    <name type="scientific">Anaerobutyricum hallii</name>
    <dbReference type="NCBI Taxonomy" id="39488"/>
    <lineage>
        <taxon>Bacteria</taxon>
        <taxon>Bacillati</taxon>
        <taxon>Bacillota</taxon>
        <taxon>Clostridia</taxon>
        <taxon>Lachnospirales</taxon>
        <taxon>Lachnospiraceae</taxon>
        <taxon>Anaerobutyricum</taxon>
    </lineage>
</organism>
<dbReference type="AlphaFoldDB" id="A0A285PR60"/>
<dbReference type="EMBL" id="LT907978">
    <property type="protein sequence ID" value="SOB72091.1"/>
    <property type="molecule type" value="Genomic_DNA"/>
</dbReference>
<reference evidence="4" key="1">
    <citation type="submission" date="2017-09" db="EMBL/GenBank/DDBJ databases">
        <authorList>
            <person name="Shetty A S."/>
        </authorList>
    </citation>
    <scope>NUCLEOTIDE SEQUENCE [LARGE SCALE GENOMIC DNA]</scope>
</reference>
<evidence type="ECO:0000313" key="3">
    <source>
        <dbReference type="EMBL" id="SOB72091.1"/>
    </source>
</evidence>
<dbReference type="GO" id="GO:0016740">
    <property type="term" value="F:transferase activity"/>
    <property type="evidence" value="ECO:0007669"/>
    <property type="project" value="UniProtKB-KW"/>
</dbReference>
<keyword evidence="4" id="KW-1185">Reference proteome</keyword>
<dbReference type="InterPro" id="IPR035107">
    <property type="entry name" value="tRNA_thiolation_TtcA_Ctu1"/>
</dbReference>
<dbReference type="InterPro" id="IPR011063">
    <property type="entry name" value="TilS/TtcA_N"/>
</dbReference>
<evidence type="ECO:0000313" key="4">
    <source>
        <dbReference type="Proteomes" id="UP000217549"/>
    </source>
</evidence>
<dbReference type="SUPFAM" id="SSF52402">
    <property type="entry name" value="Adenine nucleotide alpha hydrolases-like"/>
    <property type="match status" value="1"/>
</dbReference>
<dbReference type="CDD" id="cd24138">
    <property type="entry name" value="TtcA-like"/>
    <property type="match status" value="1"/>
</dbReference>
<evidence type="ECO:0000256" key="1">
    <source>
        <dbReference type="ARBA" id="ARBA00022679"/>
    </source>
</evidence>
<proteinExistence type="predicted"/>
<dbReference type="PANTHER" id="PTHR43686:SF1">
    <property type="entry name" value="AMINOTRAN_5 DOMAIN-CONTAINING PROTEIN"/>
    <property type="match status" value="1"/>
</dbReference>
<dbReference type="PANTHER" id="PTHR43686">
    <property type="entry name" value="SULFURTRANSFERASE-RELATED"/>
    <property type="match status" value="1"/>
</dbReference>
<dbReference type="Pfam" id="PF01171">
    <property type="entry name" value="ATP_bind_3"/>
    <property type="match status" value="1"/>
</dbReference>
<dbReference type="KEGG" id="ehl:EHLA_1372"/>
<dbReference type="Proteomes" id="UP000217549">
    <property type="component" value="Chromosome I"/>
</dbReference>